<dbReference type="GO" id="GO:0005829">
    <property type="term" value="C:cytosol"/>
    <property type="evidence" value="ECO:0007669"/>
    <property type="project" value="TreeGrafter"/>
</dbReference>
<comment type="similarity">
    <text evidence="3">Belongs to the metallo-dependent hydrolases superfamily.</text>
</comment>
<feature type="domain" description="Amidohydrolase-related" evidence="4">
    <location>
        <begin position="100"/>
        <end position="277"/>
    </location>
</feature>
<dbReference type="Gene3D" id="3.20.20.140">
    <property type="entry name" value="Metal-dependent hydrolases"/>
    <property type="match status" value="2"/>
</dbReference>
<dbReference type="PANTHER" id="PTHR21240:SF30">
    <property type="entry name" value="AMIDOHYDROLASE-RELATED DOMAIN-CONTAINING PROTEIN-RELATED"/>
    <property type="match status" value="1"/>
</dbReference>
<dbReference type="EMBL" id="JAUEDM010000003">
    <property type="protein sequence ID" value="KAK3321879.1"/>
    <property type="molecule type" value="Genomic_DNA"/>
</dbReference>
<protein>
    <submittedName>
        <fullName evidence="5">2-amino-3-carboxymuconate-6-semialdehyde decarboxylase</fullName>
    </submittedName>
</protein>
<dbReference type="GO" id="GO:0016831">
    <property type="term" value="F:carboxy-lyase activity"/>
    <property type="evidence" value="ECO:0007669"/>
    <property type="project" value="UniProtKB-KW"/>
</dbReference>
<evidence type="ECO:0000313" key="6">
    <source>
        <dbReference type="Proteomes" id="UP001283341"/>
    </source>
</evidence>
<gene>
    <name evidence="5" type="ORF">B0H66DRAFT_589701</name>
</gene>
<dbReference type="GO" id="GO:0019748">
    <property type="term" value="P:secondary metabolic process"/>
    <property type="evidence" value="ECO:0007669"/>
    <property type="project" value="TreeGrafter"/>
</dbReference>
<evidence type="ECO:0000259" key="4">
    <source>
        <dbReference type="Pfam" id="PF04909"/>
    </source>
</evidence>
<dbReference type="Proteomes" id="UP001283341">
    <property type="component" value="Unassembled WGS sequence"/>
</dbReference>
<evidence type="ECO:0000313" key="5">
    <source>
        <dbReference type="EMBL" id="KAK3321879.1"/>
    </source>
</evidence>
<comment type="caution">
    <text evidence="5">The sequence shown here is derived from an EMBL/GenBank/DDBJ whole genome shotgun (WGS) entry which is preliminary data.</text>
</comment>
<reference evidence="5" key="2">
    <citation type="submission" date="2023-06" db="EMBL/GenBank/DDBJ databases">
        <authorList>
            <consortium name="Lawrence Berkeley National Laboratory"/>
            <person name="Haridas S."/>
            <person name="Hensen N."/>
            <person name="Bonometti L."/>
            <person name="Westerberg I."/>
            <person name="Brannstrom I.O."/>
            <person name="Guillou S."/>
            <person name="Cros-Aarteil S."/>
            <person name="Calhoun S."/>
            <person name="Kuo A."/>
            <person name="Mondo S."/>
            <person name="Pangilinan J."/>
            <person name="Riley R."/>
            <person name="Labutti K."/>
            <person name="Andreopoulos B."/>
            <person name="Lipzen A."/>
            <person name="Chen C."/>
            <person name="Yanf M."/>
            <person name="Daum C."/>
            <person name="Ng V."/>
            <person name="Clum A."/>
            <person name="Steindorff A."/>
            <person name="Ohm R."/>
            <person name="Martin F."/>
            <person name="Silar P."/>
            <person name="Natvig D."/>
            <person name="Lalanne C."/>
            <person name="Gautier V."/>
            <person name="Ament-Velasquez S.L."/>
            <person name="Kruys A."/>
            <person name="Hutchinson M.I."/>
            <person name="Powell A.J."/>
            <person name="Barry K."/>
            <person name="Miller A.N."/>
            <person name="Grigoriev I.V."/>
            <person name="Debuchy R."/>
            <person name="Gladieux P."/>
            <person name="Thoren M.H."/>
            <person name="Johannesson H."/>
        </authorList>
    </citation>
    <scope>NUCLEOTIDE SEQUENCE</scope>
    <source>
        <strain evidence="5">CBS 118394</strain>
    </source>
</reference>
<reference evidence="5" key="1">
    <citation type="journal article" date="2023" name="Mol. Phylogenet. Evol.">
        <title>Genome-scale phylogeny and comparative genomics of the fungal order Sordariales.</title>
        <authorList>
            <person name="Hensen N."/>
            <person name="Bonometti L."/>
            <person name="Westerberg I."/>
            <person name="Brannstrom I.O."/>
            <person name="Guillou S."/>
            <person name="Cros-Aarteil S."/>
            <person name="Calhoun S."/>
            <person name="Haridas S."/>
            <person name="Kuo A."/>
            <person name="Mondo S."/>
            <person name="Pangilinan J."/>
            <person name="Riley R."/>
            <person name="LaButti K."/>
            <person name="Andreopoulos B."/>
            <person name="Lipzen A."/>
            <person name="Chen C."/>
            <person name="Yan M."/>
            <person name="Daum C."/>
            <person name="Ng V."/>
            <person name="Clum A."/>
            <person name="Steindorff A."/>
            <person name="Ohm R.A."/>
            <person name="Martin F."/>
            <person name="Silar P."/>
            <person name="Natvig D.O."/>
            <person name="Lalanne C."/>
            <person name="Gautier V."/>
            <person name="Ament-Velasquez S.L."/>
            <person name="Kruys A."/>
            <person name="Hutchinson M.I."/>
            <person name="Powell A.J."/>
            <person name="Barry K."/>
            <person name="Miller A.N."/>
            <person name="Grigoriev I.V."/>
            <person name="Debuchy R."/>
            <person name="Gladieux P."/>
            <person name="Hiltunen Thoren M."/>
            <person name="Johannesson H."/>
        </authorList>
    </citation>
    <scope>NUCLEOTIDE SEQUENCE</scope>
    <source>
        <strain evidence="5">CBS 118394</strain>
    </source>
</reference>
<dbReference type="SUPFAM" id="SSF51556">
    <property type="entry name" value="Metallo-dependent hydrolases"/>
    <property type="match status" value="1"/>
</dbReference>
<keyword evidence="1 3" id="KW-0210">Decarboxylase</keyword>
<dbReference type="GO" id="GO:0016787">
    <property type="term" value="F:hydrolase activity"/>
    <property type="evidence" value="ECO:0007669"/>
    <property type="project" value="InterPro"/>
</dbReference>
<sequence>MGSCRSRLLVEILSSTASESSWHAPQLALPKKLIALEEHSTLPSLGAGESIPFYAHALATFSAAATKLFDLGPGRLREMDTTGVTLQVLSCTAGVGVSNPTGCRGANDELAAATHAHPSRVAAFAILPMAFPNAAAAELERAVTQLGTGPCSRLPERLSVALYLHPALPSPEEIAARYTGNYSARVAAGLASGGWGWHADAGLSFLKMVAVGVFDTYPKLKIVLVHNGEMVPAMLDRASTNLCKFGGGDDGAQMLKRGLREVWGKNVWVTTSGMYTVDTFAMLLVLNGKNTLVIIRTKLESLLSQLN</sequence>
<organism evidence="5 6">
    <name type="scientific">Apodospora peruviana</name>
    <dbReference type="NCBI Taxonomy" id="516989"/>
    <lineage>
        <taxon>Eukaryota</taxon>
        <taxon>Fungi</taxon>
        <taxon>Dikarya</taxon>
        <taxon>Ascomycota</taxon>
        <taxon>Pezizomycotina</taxon>
        <taxon>Sordariomycetes</taxon>
        <taxon>Sordariomycetidae</taxon>
        <taxon>Sordariales</taxon>
        <taxon>Lasiosphaeriaceae</taxon>
        <taxon>Apodospora</taxon>
    </lineage>
</organism>
<evidence type="ECO:0000256" key="3">
    <source>
        <dbReference type="RuleBase" id="RU366045"/>
    </source>
</evidence>
<dbReference type="PANTHER" id="PTHR21240">
    <property type="entry name" value="2-AMINO-3-CARBOXYLMUCONATE-6-SEMIALDEHYDE DECARBOXYLASE"/>
    <property type="match status" value="1"/>
</dbReference>
<accession>A0AAE0IB65</accession>
<evidence type="ECO:0000256" key="1">
    <source>
        <dbReference type="ARBA" id="ARBA00022793"/>
    </source>
</evidence>
<keyword evidence="6" id="KW-1185">Reference proteome</keyword>
<proteinExistence type="inferred from homology"/>
<dbReference type="InterPro" id="IPR032466">
    <property type="entry name" value="Metal_Hydrolase"/>
</dbReference>
<name>A0AAE0IB65_9PEZI</name>
<evidence type="ECO:0000256" key="2">
    <source>
        <dbReference type="ARBA" id="ARBA00023239"/>
    </source>
</evidence>
<dbReference type="InterPro" id="IPR032465">
    <property type="entry name" value="ACMSD"/>
</dbReference>
<dbReference type="InterPro" id="IPR006680">
    <property type="entry name" value="Amidohydro-rel"/>
</dbReference>
<dbReference type="Pfam" id="PF04909">
    <property type="entry name" value="Amidohydro_2"/>
    <property type="match status" value="1"/>
</dbReference>
<dbReference type="AlphaFoldDB" id="A0AAE0IB65"/>
<keyword evidence="2 3" id="KW-0456">Lyase</keyword>